<accession>B8GE39</accession>
<proteinExistence type="predicted"/>
<dbReference type="STRING" id="521011.Mpal_2247"/>
<dbReference type="AlphaFoldDB" id="B8GE39"/>
<dbReference type="KEGG" id="mpl:Mpal_2247"/>
<protein>
    <submittedName>
        <fullName evidence="4">Response regulator receiver protein</fullName>
    </submittedName>
</protein>
<dbReference type="Pfam" id="PF00072">
    <property type="entry name" value="Response_reg"/>
    <property type="match status" value="1"/>
</dbReference>
<evidence type="ECO:0000313" key="4">
    <source>
        <dbReference type="EMBL" id="ACL17540.1"/>
    </source>
</evidence>
<feature type="modified residue" description="4-aspartylphosphate" evidence="2">
    <location>
        <position position="52"/>
    </location>
</feature>
<dbReference type="EMBL" id="CP001338">
    <property type="protein sequence ID" value="ACL17540.1"/>
    <property type="molecule type" value="Genomic_DNA"/>
</dbReference>
<dbReference type="GO" id="GO:0000160">
    <property type="term" value="P:phosphorelay signal transduction system"/>
    <property type="evidence" value="ECO:0007669"/>
    <property type="project" value="InterPro"/>
</dbReference>
<organism evidence="4 5">
    <name type="scientific">Methanosphaerula palustris (strain ATCC BAA-1556 / DSM 19958 / E1-9c)</name>
    <dbReference type="NCBI Taxonomy" id="521011"/>
    <lineage>
        <taxon>Archaea</taxon>
        <taxon>Methanobacteriati</taxon>
        <taxon>Methanobacteriota</taxon>
        <taxon>Stenosarchaea group</taxon>
        <taxon>Methanomicrobia</taxon>
        <taxon>Methanomicrobiales</taxon>
        <taxon>Methanoregulaceae</taxon>
        <taxon>Methanosphaerula</taxon>
    </lineage>
</organism>
<dbReference type="HOGENOM" id="CLU_000445_69_15_2"/>
<name>B8GE39_METPE</name>
<sequence>MARILIIDDSSFQRGIIRKTLQQVNYETIEAKNGREGLERVLDDAPDLILLDLVMPEMDGFTVLSELQKLKNTVPVLVLTADIQEITRDQCLELGAAGFLNKPVKMEDLTSAVLGGLGA</sequence>
<dbReference type="OrthoDB" id="9652at2157"/>
<gene>
    <name evidence="4" type="ordered locus">Mpal_2247</name>
</gene>
<dbReference type="PANTHER" id="PTHR44591">
    <property type="entry name" value="STRESS RESPONSE REGULATOR PROTEIN 1"/>
    <property type="match status" value="1"/>
</dbReference>
<dbReference type="SMART" id="SM00448">
    <property type="entry name" value="REC"/>
    <property type="match status" value="1"/>
</dbReference>
<evidence type="ECO:0000259" key="3">
    <source>
        <dbReference type="PROSITE" id="PS50110"/>
    </source>
</evidence>
<feature type="domain" description="Response regulatory" evidence="3">
    <location>
        <begin position="3"/>
        <end position="117"/>
    </location>
</feature>
<dbReference type="RefSeq" id="WP_012618859.1">
    <property type="nucleotide sequence ID" value="NC_011832.1"/>
</dbReference>
<dbReference type="InterPro" id="IPR001789">
    <property type="entry name" value="Sig_transdc_resp-reg_receiver"/>
</dbReference>
<evidence type="ECO:0000256" key="1">
    <source>
        <dbReference type="ARBA" id="ARBA00022553"/>
    </source>
</evidence>
<dbReference type="PANTHER" id="PTHR44591:SF3">
    <property type="entry name" value="RESPONSE REGULATORY DOMAIN-CONTAINING PROTEIN"/>
    <property type="match status" value="1"/>
</dbReference>
<dbReference type="Gene3D" id="3.40.50.2300">
    <property type="match status" value="1"/>
</dbReference>
<dbReference type="Proteomes" id="UP000002457">
    <property type="component" value="Chromosome"/>
</dbReference>
<keyword evidence="1 2" id="KW-0597">Phosphoprotein</keyword>
<dbReference type="SUPFAM" id="SSF52172">
    <property type="entry name" value="CheY-like"/>
    <property type="match status" value="1"/>
</dbReference>
<dbReference type="eggNOG" id="arCOG02391">
    <property type="taxonomic scope" value="Archaea"/>
</dbReference>
<reference evidence="4 5" key="1">
    <citation type="journal article" date="2015" name="Genome Announc.">
        <title>Complete Genome Sequence of Methanosphaerula palustris E1-9CT, a Hydrogenotrophic Methanogen Isolated from a Minerotrophic Fen Peatland.</title>
        <authorList>
            <person name="Cadillo-Quiroz H."/>
            <person name="Browne P."/>
            <person name="Kyrpides N."/>
            <person name="Woyke T."/>
            <person name="Goodwin L."/>
            <person name="Detter C."/>
            <person name="Yavitt J.B."/>
            <person name="Zinder S.H."/>
        </authorList>
    </citation>
    <scope>NUCLEOTIDE SEQUENCE [LARGE SCALE GENOMIC DNA]</scope>
    <source>
        <strain evidence="5">ATCC BAA-1556 / DSM 19958 / E1-9c</strain>
    </source>
</reference>
<dbReference type="InterPro" id="IPR050595">
    <property type="entry name" value="Bact_response_regulator"/>
</dbReference>
<dbReference type="PROSITE" id="PS50110">
    <property type="entry name" value="RESPONSE_REGULATORY"/>
    <property type="match status" value="1"/>
</dbReference>
<dbReference type="InterPro" id="IPR011006">
    <property type="entry name" value="CheY-like_superfamily"/>
</dbReference>
<dbReference type="GeneID" id="7272544"/>
<evidence type="ECO:0000313" key="5">
    <source>
        <dbReference type="Proteomes" id="UP000002457"/>
    </source>
</evidence>
<evidence type="ECO:0000256" key="2">
    <source>
        <dbReference type="PROSITE-ProRule" id="PRU00169"/>
    </source>
</evidence>
<keyword evidence="5" id="KW-1185">Reference proteome</keyword>